<accession>A0A2A6C598</accession>
<proteinExistence type="predicted"/>
<gene>
    <name evidence="1" type="primary">WBGene00116185</name>
</gene>
<dbReference type="AlphaFoldDB" id="A0A2A6C598"/>
<evidence type="ECO:0000313" key="1">
    <source>
        <dbReference type="EnsemblMetazoa" id="PPA26631.1"/>
    </source>
</evidence>
<keyword evidence="2" id="KW-1185">Reference proteome</keyword>
<name>A0A2A6C598_PRIPA</name>
<evidence type="ECO:0000313" key="2">
    <source>
        <dbReference type="Proteomes" id="UP000005239"/>
    </source>
</evidence>
<reference evidence="1" key="2">
    <citation type="submission" date="2022-06" db="UniProtKB">
        <authorList>
            <consortium name="EnsemblMetazoa"/>
        </authorList>
    </citation>
    <scope>IDENTIFICATION</scope>
    <source>
        <strain evidence="1">PS312</strain>
    </source>
</reference>
<protein>
    <submittedName>
        <fullName evidence="1">Uncharacterized protein</fullName>
    </submittedName>
</protein>
<reference evidence="2" key="1">
    <citation type="journal article" date="2008" name="Nat. Genet.">
        <title>The Pristionchus pacificus genome provides a unique perspective on nematode lifestyle and parasitism.</title>
        <authorList>
            <person name="Dieterich C."/>
            <person name="Clifton S.W."/>
            <person name="Schuster L.N."/>
            <person name="Chinwalla A."/>
            <person name="Delehaunty K."/>
            <person name="Dinkelacker I."/>
            <person name="Fulton L."/>
            <person name="Fulton R."/>
            <person name="Godfrey J."/>
            <person name="Minx P."/>
            <person name="Mitreva M."/>
            <person name="Roeseler W."/>
            <person name="Tian H."/>
            <person name="Witte H."/>
            <person name="Yang S.P."/>
            <person name="Wilson R.K."/>
            <person name="Sommer R.J."/>
        </authorList>
    </citation>
    <scope>NUCLEOTIDE SEQUENCE [LARGE SCALE GENOMIC DNA]</scope>
    <source>
        <strain evidence="2">PS312</strain>
    </source>
</reference>
<accession>A0A8R1UI01</accession>
<sequence length="107" mass="12375">MLRVLAGFLILSSLAFFISQEASKRSISKRDATTDDETNERFCKQFANEGDQLRFCGKRSLAKAIEFENQCTNKERPRKYRNNVELTEACCTNTCTERQIKCFICDE</sequence>
<organism evidence="1 2">
    <name type="scientific">Pristionchus pacificus</name>
    <name type="common">Parasitic nematode worm</name>
    <dbReference type="NCBI Taxonomy" id="54126"/>
    <lineage>
        <taxon>Eukaryota</taxon>
        <taxon>Metazoa</taxon>
        <taxon>Ecdysozoa</taxon>
        <taxon>Nematoda</taxon>
        <taxon>Chromadorea</taxon>
        <taxon>Rhabditida</taxon>
        <taxon>Rhabditina</taxon>
        <taxon>Diplogasteromorpha</taxon>
        <taxon>Diplogasteroidea</taxon>
        <taxon>Neodiplogasteridae</taxon>
        <taxon>Pristionchus</taxon>
    </lineage>
</organism>
<dbReference type="EnsemblMetazoa" id="PPA26631.1">
    <property type="protein sequence ID" value="PPA26631.1"/>
    <property type="gene ID" value="WBGene00116185"/>
</dbReference>
<dbReference type="Proteomes" id="UP000005239">
    <property type="component" value="Unassembled WGS sequence"/>
</dbReference>